<feature type="region of interest" description="Disordered" evidence="1">
    <location>
        <begin position="50"/>
        <end position="71"/>
    </location>
</feature>
<evidence type="ECO:0000313" key="3">
    <source>
        <dbReference type="Proteomes" id="UP000887229"/>
    </source>
</evidence>
<protein>
    <submittedName>
        <fullName evidence="2">Uncharacterized protein</fullName>
    </submittedName>
</protein>
<keyword evidence="3" id="KW-1185">Reference proteome</keyword>
<reference evidence="2" key="1">
    <citation type="journal article" date="2021" name="IMA Fungus">
        <title>Genomic characterization of three marine fungi, including Emericellopsis atlantica sp. nov. with signatures of a generalist lifestyle and marine biomass degradation.</title>
        <authorList>
            <person name="Hagestad O.C."/>
            <person name="Hou L."/>
            <person name="Andersen J.H."/>
            <person name="Hansen E.H."/>
            <person name="Altermark B."/>
            <person name="Li C."/>
            <person name="Kuhnert E."/>
            <person name="Cox R.J."/>
            <person name="Crous P.W."/>
            <person name="Spatafora J.W."/>
            <person name="Lail K."/>
            <person name="Amirebrahimi M."/>
            <person name="Lipzen A."/>
            <person name="Pangilinan J."/>
            <person name="Andreopoulos W."/>
            <person name="Hayes R.D."/>
            <person name="Ng V."/>
            <person name="Grigoriev I.V."/>
            <person name="Jackson S.A."/>
            <person name="Sutton T.D.S."/>
            <person name="Dobson A.D.W."/>
            <person name="Rama T."/>
        </authorList>
    </citation>
    <scope>NUCLEOTIDE SEQUENCE</scope>
    <source>
        <strain evidence="2">TS7</strain>
    </source>
</reference>
<accession>A0A9P7ZLD3</accession>
<dbReference type="GeneID" id="70294457"/>
<evidence type="ECO:0000256" key="1">
    <source>
        <dbReference type="SAM" id="MobiDB-lite"/>
    </source>
</evidence>
<name>A0A9P7ZLD3_9HYPO</name>
<dbReference type="EMBL" id="MU251255">
    <property type="protein sequence ID" value="KAG9254140.1"/>
    <property type="molecule type" value="Genomic_DNA"/>
</dbReference>
<proteinExistence type="predicted"/>
<evidence type="ECO:0000313" key="2">
    <source>
        <dbReference type="EMBL" id="KAG9254140.1"/>
    </source>
</evidence>
<dbReference type="Proteomes" id="UP000887229">
    <property type="component" value="Unassembled WGS sequence"/>
</dbReference>
<dbReference type="RefSeq" id="XP_046118064.1">
    <property type="nucleotide sequence ID" value="XM_046263554.1"/>
</dbReference>
<gene>
    <name evidence="2" type="ORF">F5Z01DRAFT_656068</name>
</gene>
<sequence>MARWAGVGAVLSAVDVQVLLNEPVALDDCLSIGFYVLTAEQDAQAITREGARPSRLSELSSHGSLSVAPAR</sequence>
<organism evidence="2 3">
    <name type="scientific">Emericellopsis atlantica</name>
    <dbReference type="NCBI Taxonomy" id="2614577"/>
    <lineage>
        <taxon>Eukaryota</taxon>
        <taxon>Fungi</taxon>
        <taxon>Dikarya</taxon>
        <taxon>Ascomycota</taxon>
        <taxon>Pezizomycotina</taxon>
        <taxon>Sordariomycetes</taxon>
        <taxon>Hypocreomycetidae</taxon>
        <taxon>Hypocreales</taxon>
        <taxon>Bionectriaceae</taxon>
        <taxon>Emericellopsis</taxon>
    </lineage>
</organism>
<comment type="caution">
    <text evidence="2">The sequence shown here is derived from an EMBL/GenBank/DDBJ whole genome shotgun (WGS) entry which is preliminary data.</text>
</comment>
<dbReference type="AlphaFoldDB" id="A0A9P7ZLD3"/>